<dbReference type="GO" id="GO:0007018">
    <property type="term" value="P:microtubule-based movement"/>
    <property type="evidence" value="ECO:0007669"/>
    <property type="project" value="InterPro"/>
</dbReference>
<keyword evidence="3" id="KW-0493">Microtubule</keyword>
<keyword evidence="11" id="KW-0966">Cell projection</keyword>
<dbReference type="GO" id="GO:0051959">
    <property type="term" value="F:dynein light intermediate chain binding"/>
    <property type="evidence" value="ECO:0007669"/>
    <property type="project" value="InterPro"/>
</dbReference>
<dbReference type="Gene3D" id="1.10.287.2620">
    <property type="match status" value="1"/>
</dbReference>
<dbReference type="FunFam" id="1.20.58.1120:FF:000001">
    <property type="entry name" value="dynein heavy chain 2, axonemal"/>
    <property type="match status" value="1"/>
</dbReference>
<dbReference type="GO" id="GO:0045505">
    <property type="term" value="F:dynein intermediate chain binding"/>
    <property type="evidence" value="ECO:0007669"/>
    <property type="project" value="InterPro"/>
</dbReference>
<evidence type="ECO:0000256" key="8">
    <source>
        <dbReference type="ARBA" id="ARBA00023069"/>
    </source>
</evidence>
<evidence type="ECO:0000256" key="2">
    <source>
        <dbReference type="ARBA" id="ARBA00022490"/>
    </source>
</evidence>
<dbReference type="FunFam" id="3.20.180.20:FF:000003">
    <property type="entry name" value="Dynein heavy chain 12, axonemal"/>
    <property type="match status" value="1"/>
</dbReference>
<dbReference type="InterPro" id="IPR013602">
    <property type="entry name" value="Dynein_heavy_linker"/>
</dbReference>
<protein>
    <submittedName>
        <fullName evidence="13">Dynein heavy chain 7, axonemal</fullName>
    </submittedName>
</protein>
<dbReference type="PANTHER" id="PTHR22878:SF66">
    <property type="entry name" value="DYNEIN AXONEMAL HEAVY CHAIN 7"/>
    <property type="match status" value="1"/>
</dbReference>
<dbReference type="Pfam" id="PF08393">
    <property type="entry name" value="DHC_N2"/>
    <property type="match status" value="1"/>
</dbReference>
<dbReference type="FunFam" id="1.20.140.100:FF:000004">
    <property type="entry name" value="Dynein axonemal heavy chain 6"/>
    <property type="match status" value="1"/>
</dbReference>
<keyword evidence="14" id="KW-1185">Reference proteome</keyword>
<keyword evidence="10" id="KW-0206">Cytoskeleton</keyword>
<evidence type="ECO:0000256" key="9">
    <source>
        <dbReference type="ARBA" id="ARBA00023175"/>
    </source>
</evidence>
<dbReference type="PANTHER" id="PTHR22878">
    <property type="entry name" value="DYNEIN HEAVY CHAIN 6, AXONEMAL-LIKE-RELATED"/>
    <property type="match status" value="1"/>
</dbReference>
<dbReference type="EMBL" id="BMAO01033266">
    <property type="protein sequence ID" value="GFQ88159.1"/>
    <property type="molecule type" value="Genomic_DNA"/>
</dbReference>
<name>A0A8X6KWV6_TRICU</name>
<dbReference type="Gene3D" id="3.20.180.20">
    <property type="entry name" value="Dynein heavy chain, N-terminal domain 2"/>
    <property type="match status" value="1"/>
</dbReference>
<dbReference type="Proteomes" id="UP000887116">
    <property type="component" value="Unassembled WGS sequence"/>
</dbReference>
<dbReference type="GO" id="GO:0005524">
    <property type="term" value="F:ATP binding"/>
    <property type="evidence" value="ECO:0007669"/>
    <property type="project" value="UniProtKB-KW"/>
</dbReference>
<dbReference type="AlphaFoldDB" id="A0A8X6KWV6"/>
<keyword evidence="8" id="KW-0969">Cilium</keyword>
<evidence type="ECO:0000256" key="3">
    <source>
        <dbReference type="ARBA" id="ARBA00022701"/>
    </source>
</evidence>
<dbReference type="InterPro" id="IPR042228">
    <property type="entry name" value="Dynein_linker_3"/>
</dbReference>
<keyword evidence="7" id="KW-0175">Coiled coil</keyword>
<dbReference type="InterPro" id="IPR042222">
    <property type="entry name" value="Dynein_2_N"/>
</dbReference>
<evidence type="ECO:0000313" key="13">
    <source>
        <dbReference type="EMBL" id="GFQ88159.1"/>
    </source>
</evidence>
<dbReference type="GO" id="GO:0005874">
    <property type="term" value="C:microtubule"/>
    <property type="evidence" value="ECO:0007669"/>
    <property type="project" value="UniProtKB-KW"/>
</dbReference>
<keyword evidence="6" id="KW-0243">Dynein</keyword>
<evidence type="ECO:0000256" key="5">
    <source>
        <dbReference type="ARBA" id="ARBA00022840"/>
    </source>
</evidence>
<comment type="subcellular location">
    <subcellularLocation>
        <location evidence="1">Cytoplasm</location>
        <location evidence="1">Cytoskeleton</location>
        <location evidence="1">Cilium axoneme</location>
    </subcellularLocation>
</comment>
<comment type="caution">
    <text evidence="13">The sequence shown here is derived from an EMBL/GenBank/DDBJ whole genome shotgun (WGS) entry which is preliminary data.</text>
</comment>
<evidence type="ECO:0000256" key="4">
    <source>
        <dbReference type="ARBA" id="ARBA00022741"/>
    </source>
</evidence>
<dbReference type="GO" id="GO:0005930">
    <property type="term" value="C:axoneme"/>
    <property type="evidence" value="ECO:0007669"/>
    <property type="project" value="UniProtKB-SubCell"/>
</dbReference>
<evidence type="ECO:0000256" key="6">
    <source>
        <dbReference type="ARBA" id="ARBA00023017"/>
    </source>
</evidence>
<gene>
    <name evidence="13" type="primary">DNAH7</name>
    <name evidence="13" type="ORF">TNCT_55691</name>
</gene>
<dbReference type="GO" id="GO:0030286">
    <property type="term" value="C:dynein complex"/>
    <property type="evidence" value="ECO:0007669"/>
    <property type="project" value="UniProtKB-KW"/>
</dbReference>
<evidence type="ECO:0000256" key="7">
    <source>
        <dbReference type="ARBA" id="ARBA00023054"/>
    </source>
</evidence>
<keyword evidence="9" id="KW-0505">Motor protein</keyword>
<evidence type="ECO:0000313" key="14">
    <source>
        <dbReference type="Proteomes" id="UP000887116"/>
    </source>
</evidence>
<keyword evidence="5" id="KW-0067">ATP-binding</keyword>
<evidence type="ECO:0000259" key="12">
    <source>
        <dbReference type="Pfam" id="PF08393"/>
    </source>
</evidence>
<dbReference type="FunFam" id="1.10.287.2620:FF:000002">
    <property type="entry name" value="Dynein heavy chain 2, axonemal"/>
    <property type="match status" value="1"/>
</dbReference>
<organism evidence="13 14">
    <name type="scientific">Trichonephila clavata</name>
    <name type="common">Joro spider</name>
    <name type="synonym">Nephila clavata</name>
    <dbReference type="NCBI Taxonomy" id="2740835"/>
    <lineage>
        <taxon>Eukaryota</taxon>
        <taxon>Metazoa</taxon>
        <taxon>Ecdysozoa</taxon>
        <taxon>Arthropoda</taxon>
        <taxon>Chelicerata</taxon>
        <taxon>Arachnida</taxon>
        <taxon>Araneae</taxon>
        <taxon>Araneomorphae</taxon>
        <taxon>Entelegynae</taxon>
        <taxon>Araneoidea</taxon>
        <taxon>Nephilidae</taxon>
        <taxon>Trichonephila</taxon>
    </lineage>
</organism>
<feature type="non-terminal residue" evidence="13">
    <location>
        <position position="1"/>
    </location>
</feature>
<reference evidence="13" key="1">
    <citation type="submission" date="2020-07" db="EMBL/GenBank/DDBJ databases">
        <title>Multicomponent nature underlies the extraordinary mechanical properties of spider dragline silk.</title>
        <authorList>
            <person name="Kono N."/>
            <person name="Nakamura H."/>
            <person name="Mori M."/>
            <person name="Yoshida Y."/>
            <person name="Ohtoshi R."/>
            <person name="Malay A.D."/>
            <person name="Moran D.A.P."/>
            <person name="Tomita M."/>
            <person name="Numata K."/>
            <person name="Arakawa K."/>
        </authorList>
    </citation>
    <scope>NUCLEOTIDE SEQUENCE</scope>
</reference>
<evidence type="ECO:0000256" key="10">
    <source>
        <dbReference type="ARBA" id="ARBA00023212"/>
    </source>
</evidence>
<dbReference type="InterPro" id="IPR026983">
    <property type="entry name" value="DHC"/>
</dbReference>
<dbReference type="Gene3D" id="1.20.58.1120">
    <property type="match status" value="1"/>
</dbReference>
<sequence>MSGARRKEPLKRKAVAFPEGVLPQLEYSNEKPEWHKSILQIKGSTNIIKRVPAVPVEKKLKAKRKGVKRMGYWAMLDERQKFRSSLLRAFRPFEEKKDTSGLLSKGLTAEERQWLKYEYYLRKLIPTETVAPLTKKNERKILSRVPEKLKVGMETELEKTMQLIKEEYIWIVKKSAVDSLMFSSTPKKSAYNPSSVYYKEMSSFAKMSVLQMKRQKKKLSESYILSNKCILRLLEVWLETGAKLSFINLDLLKKDEPYEVTTYLQVVKMQILNAQDKLHKQWYPLVQRTMAIGVKKNLIPQHRKNTFFNCVASIMISQLKSLCLESLNKYENYVCHFEEKIGTLKIKLVWFDTNYKLQPDIREIEKALIDPFDLMQWAVSYFSRVESSLDENFDDAAKDYLRTNLPENIVFSLKEKVSEFLHSEWNLPILFMKELEKYKFLFTDEAETELNDFLQNEHVLEDFRSKVDYFMELKQEINHHRGKYVKQGIFIIDCIEFFENLFSSITNLLDKLLRYLEETLATSTSSLIEEYEIVIQQLKSLPSNTKELFEAKEWLQKFKEHSLNDLKAKLQSFTSWIYFMCGFVDFTAGQFGNHARIFAMHMGLPKIIQENVLAAEKALLTFQEDLVERRKVFTEDLKARAKQITNLSHLGDTKLVEEYLTHATEIQNWLRDAQYTVELFNSEEKLFEWEITNYPLCITLANDLKPYVQLYEYAVDFGRKRREWLEGTIHQVDPEVVEQEVMTLWRLLYKLEKTFSDSPEPRKIAENVRNTVEKFKDYIPLVQTLCNPGLRDRHWDQISEIVGFPLKPDKSTTLAKLIGLNLQEYIPQFEVISEAASKEFKLEKALDKMMEEWSEMMFSVKPFRESGTYILSSVDEIQLLLDDHLIKTQTMRGSPSVKPIEGRVKSWESKLMLLQEIIDEWLKVQATWLYLEPIFSSPDIMAQMPEEGRRFNTVDKNWREVMKSVLEDRHVLAVVDIENMLDTLKTSNELLDLIQKGLNDYLEKKRLFFPRFFFLSNDELLEILSETKDPKKVQPHLKKCFEGIAKLQFLENLDITHMESSEGEVIQLTDIISVASARGQVEKWLLELESYMLSSIKKVVADALESYTTKPREEWVLEWPGQAVLCCSQNYWTAEMHEVIKGGQQMLQKYLKQNNDQIDKVVALVRGKLSKQNRITLGALVVLDVHARDVVESLYNAEISSDEDFAWLSQMRYYWV</sequence>
<evidence type="ECO:0000256" key="11">
    <source>
        <dbReference type="ARBA" id="ARBA00023273"/>
    </source>
</evidence>
<evidence type="ECO:0000256" key="1">
    <source>
        <dbReference type="ARBA" id="ARBA00004430"/>
    </source>
</evidence>
<keyword evidence="4" id="KW-0547">Nucleotide-binding</keyword>
<keyword evidence="2" id="KW-0963">Cytoplasm</keyword>
<dbReference type="OrthoDB" id="6420195at2759"/>
<proteinExistence type="predicted"/>
<dbReference type="Gene3D" id="1.20.140.100">
    <property type="entry name" value="Dynein heavy chain, N-terminal domain 2"/>
    <property type="match status" value="1"/>
</dbReference>
<accession>A0A8X6KWV6</accession>
<feature type="domain" description="Dynein heavy chain linker" evidence="12">
    <location>
        <begin position="700"/>
        <end position="1102"/>
    </location>
</feature>